<gene>
    <name evidence="2" type="ORF">PITG_14493</name>
</gene>
<sequence>MKRVRSGHEEDDMEEEEPRDARSLGVQVSERRWRDIPRNAKLTEAETLTFFSEFNRAGDLTDEDVIERCIFLVQHAPPNSYLSLQIKGKFVQLIKRLEKVDAREHCLSRDDCLQPSGAVWKTGEEIEAAGRDCFPEDVMICTIDKDLFKLWPLLSFMQGIGTLHQVDGRAIDLGRKIMHLLDELGKKYPALAKLLDPPTVIFNLQAMSVNPSAVVIPAGLAPGNVPAFPGAIGIWTCPSELRAGELIGHLRATLAPILLPGVVAQFHYLNAPMQNL</sequence>
<evidence type="ECO:0000313" key="2">
    <source>
        <dbReference type="EMBL" id="EEY62710.1"/>
    </source>
</evidence>
<dbReference type="eggNOG" id="ENOG502SM9N">
    <property type="taxonomic scope" value="Eukaryota"/>
</dbReference>
<dbReference type="HOGENOM" id="CLU_088098_0_0_1"/>
<dbReference type="Proteomes" id="UP000006643">
    <property type="component" value="Unassembled WGS sequence"/>
</dbReference>
<dbReference type="OrthoDB" id="61293at2759"/>
<dbReference type="VEuPathDB" id="FungiDB:PITG_14493"/>
<evidence type="ECO:0000256" key="1">
    <source>
        <dbReference type="SAM" id="MobiDB-lite"/>
    </source>
</evidence>
<dbReference type="RefSeq" id="XP_002898952.1">
    <property type="nucleotide sequence ID" value="XM_002898906.1"/>
</dbReference>
<dbReference type="GeneID" id="9474124"/>
<dbReference type="AlphaFoldDB" id="D0NPZ8"/>
<organism evidence="2 3">
    <name type="scientific">Phytophthora infestans (strain T30-4)</name>
    <name type="common">Potato late blight agent</name>
    <dbReference type="NCBI Taxonomy" id="403677"/>
    <lineage>
        <taxon>Eukaryota</taxon>
        <taxon>Sar</taxon>
        <taxon>Stramenopiles</taxon>
        <taxon>Oomycota</taxon>
        <taxon>Peronosporomycetes</taxon>
        <taxon>Peronosporales</taxon>
        <taxon>Peronosporaceae</taxon>
        <taxon>Phytophthora</taxon>
    </lineage>
</organism>
<proteinExistence type="predicted"/>
<dbReference type="KEGG" id="pif:PITG_14493"/>
<protein>
    <submittedName>
        <fullName evidence="2">Uncharacterized protein</fullName>
    </submittedName>
</protein>
<evidence type="ECO:0000313" key="3">
    <source>
        <dbReference type="Proteomes" id="UP000006643"/>
    </source>
</evidence>
<dbReference type="InParanoid" id="D0NPZ8"/>
<feature type="compositionally biased region" description="Acidic residues" evidence="1">
    <location>
        <begin position="9"/>
        <end position="18"/>
    </location>
</feature>
<dbReference type="EMBL" id="DS028151">
    <property type="protein sequence ID" value="EEY62710.1"/>
    <property type="molecule type" value="Genomic_DNA"/>
</dbReference>
<keyword evidence="3" id="KW-1185">Reference proteome</keyword>
<reference evidence="3" key="1">
    <citation type="journal article" date="2009" name="Nature">
        <title>Genome sequence and analysis of the Irish potato famine pathogen Phytophthora infestans.</title>
        <authorList>
            <consortium name="The Broad Institute Genome Sequencing Platform"/>
            <person name="Haas B.J."/>
            <person name="Kamoun S."/>
            <person name="Zody M.C."/>
            <person name="Jiang R.H."/>
            <person name="Handsaker R.E."/>
            <person name="Cano L.M."/>
            <person name="Grabherr M."/>
            <person name="Kodira C.D."/>
            <person name="Raffaele S."/>
            <person name="Torto-Alalibo T."/>
            <person name="Bozkurt T.O."/>
            <person name="Ah-Fong A.M."/>
            <person name="Alvarado L."/>
            <person name="Anderson V.L."/>
            <person name="Armstrong M.R."/>
            <person name="Avrova A."/>
            <person name="Baxter L."/>
            <person name="Beynon J."/>
            <person name="Boevink P.C."/>
            <person name="Bollmann S.R."/>
            <person name="Bos J.I."/>
            <person name="Bulone V."/>
            <person name="Cai G."/>
            <person name="Cakir C."/>
            <person name="Carrington J.C."/>
            <person name="Chawner M."/>
            <person name="Conti L."/>
            <person name="Costanzo S."/>
            <person name="Ewan R."/>
            <person name="Fahlgren N."/>
            <person name="Fischbach M.A."/>
            <person name="Fugelstad J."/>
            <person name="Gilroy E.M."/>
            <person name="Gnerre S."/>
            <person name="Green P.J."/>
            <person name="Grenville-Briggs L.J."/>
            <person name="Griffith J."/>
            <person name="Grunwald N.J."/>
            <person name="Horn K."/>
            <person name="Horner N.R."/>
            <person name="Hu C.H."/>
            <person name="Huitema E."/>
            <person name="Jeong D.H."/>
            <person name="Jones A.M."/>
            <person name="Jones J.D."/>
            <person name="Jones R.W."/>
            <person name="Karlsson E.K."/>
            <person name="Kunjeti S.G."/>
            <person name="Lamour K."/>
            <person name="Liu Z."/>
            <person name="Ma L."/>
            <person name="Maclean D."/>
            <person name="Chibucos M.C."/>
            <person name="McDonald H."/>
            <person name="McWalters J."/>
            <person name="Meijer H.J."/>
            <person name="Morgan W."/>
            <person name="Morris P.F."/>
            <person name="Munro C.A."/>
            <person name="O'Neill K."/>
            <person name="Ospina-Giraldo M."/>
            <person name="Pinzon A."/>
            <person name="Pritchard L."/>
            <person name="Ramsahoye B."/>
            <person name="Ren Q."/>
            <person name="Restrepo S."/>
            <person name="Roy S."/>
            <person name="Sadanandom A."/>
            <person name="Savidor A."/>
            <person name="Schornack S."/>
            <person name="Schwartz D.C."/>
            <person name="Schumann U.D."/>
            <person name="Schwessinger B."/>
            <person name="Seyer L."/>
            <person name="Sharpe T."/>
            <person name="Silvar C."/>
            <person name="Song J."/>
            <person name="Studholme D.J."/>
            <person name="Sykes S."/>
            <person name="Thines M."/>
            <person name="van de Vondervoort P.J."/>
            <person name="Phuntumart V."/>
            <person name="Wawra S."/>
            <person name="Weide R."/>
            <person name="Win J."/>
            <person name="Young C."/>
            <person name="Zhou S."/>
            <person name="Fry W."/>
            <person name="Meyers B.C."/>
            <person name="van West P."/>
            <person name="Ristaino J."/>
            <person name="Govers F."/>
            <person name="Birch P.R."/>
            <person name="Whisson S.C."/>
            <person name="Judelson H.S."/>
            <person name="Nusbaum C."/>
        </authorList>
    </citation>
    <scope>NUCLEOTIDE SEQUENCE [LARGE SCALE GENOMIC DNA]</scope>
    <source>
        <strain evidence="3">T30-4</strain>
    </source>
</reference>
<accession>D0NPZ8</accession>
<feature type="region of interest" description="Disordered" evidence="1">
    <location>
        <begin position="1"/>
        <end position="24"/>
    </location>
</feature>
<name>D0NPZ8_PHYIT</name>